<evidence type="ECO:0000313" key="1">
    <source>
        <dbReference type="EMBL" id="CAG8469444.1"/>
    </source>
</evidence>
<evidence type="ECO:0000313" key="2">
    <source>
        <dbReference type="Proteomes" id="UP000789396"/>
    </source>
</evidence>
<gene>
    <name evidence="1" type="ORF">RFULGI_LOCUS1052</name>
</gene>
<dbReference type="Proteomes" id="UP000789396">
    <property type="component" value="Unassembled WGS sequence"/>
</dbReference>
<dbReference type="AlphaFoldDB" id="A0A9N8Z3F0"/>
<comment type="caution">
    <text evidence="1">The sequence shown here is derived from an EMBL/GenBank/DDBJ whole genome shotgun (WGS) entry which is preliminary data.</text>
</comment>
<keyword evidence="2" id="KW-1185">Reference proteome</keyword>
<dbReference type="EMBL" id="CAJVPZ010000558">
    <property type="protein sequence ID" value="CAG8469444.1"/>
    <property type="molecule type" value="Genomic_DNA"/>
</dbReference>
<accession>A0A9N8Z3F0</accession>
<name>A0A9N8Z3F0_9GLOM</name>
<protein>
    <submittedName>
        <fullName evidence="1">18603_t:CDS:1</fullName>
    </submittedName>
</protein>
<reference evidence="1" key="1">
    <citation type="submission" date="2021-06" db="EMBL/GenBank/DDBJ databases">
        <authorList>
            <person name="Kallberg Y."/>
            <person name="Tangrot J."/>
            <person name="Rosling A."/>
        </authorList>
    </citation>
    <scope>NUCLEOTIDE SEQUENCE</scope>
    <source>
        <strain evidence="1">IN212</strain>
    </source>
</reference>
<proteinExistence type="predicted"/>
<sequence>MPASHVAGNNLLDSIVDYSERVAIVNVLRVTVTDWVENS</sequence>
<organism evidence="1 2">
    <name type="scientific">Racocetra fulgida</name>
    <dbReference type="NCBI Taxonomy" id="60492"/>
    <lineage>
        <taxon>Eukaryota</taxon>
        <taxon>Fungi</taxon>
        <taxon>Fungi incertae sedis</taxon>
        <taxon>Mucoromycota</taxon>
        <taxon>Glomeromycotina</taxon>
        <taxon>Glomeromycetes</taxon>
        <taxon>Diversisporales</taxon>
        <taxon>Gigasporaceae</taxon>
        <taxon>Racocetra</taxon>
    </lineage>
</organism>